<proteinExistence type="predicted"/>
<dbReference type="EMBL" id="JAGKQH010000019">
    <property type="protein sequence ID" value="KAG6571800.1"/>
    <property type="molecule type" value="Genomic_DNA"/>
</dbReference>
<dbReference type="Pfam" id="PF01190">
    <property type="entry name" value="Pollen_Ole_e_1"/>
    <property type="match status" value="1"/>
</dbReference>
<organism evidence="1 2">
    <name type="scientific">Cucurbita argyrosperma subsp. sororia</name>
    <dbReference type="NCBI Taxonomy" id="37648"/>
    <lineage>
        <taxon>Eukaryota</taxon>
        <taxon>Viridiplantae</taxon>
        <taxon>Streptophyta</taxon>
        <taxon>Embryophyta</taxon>
        <taxon>Tracheophyta</taxon>
        <taxon>Spermatophyta</taxon>
        <taxon>Magnoliopsida</taxon>
        <taxon>eudicotyledons</taxon>
        <taxon>Gunneridae</taxon>
        <taxon>Pentapetalae</taxon>
        <taxon>rosids</taxon>
        <taxon>fabids</taxon>
        <taxon>Cucurbitales</taxon>
        <taxon>Cucurbitaceae</taxon>
        <taxon>Cucurbiteae</taxon>
        <taxon>Cucurbita</taxon>
    </lineage>
</organism>
<feature type="non-terminal residue" evidence="1">
    <location>
        <position position="1"/>
    </location>
</feature>
<gene>
    <name evidence="1" type="primary">AGP30</name>
    <name evidence="1" type="ORF">SDJN03_28528</name>
</gene>
<name>A0AAV6LXB0_9ROSI</name>
<evidence type="ECO:0000313" key="1">
    <source>
        <dbReference type="EMBL" id="KAG6571800.1"/>
    </source>
</evidence>
<keyword evidence="2" id="KW-1185">Reference proteome</keyword>
<protein>
    <submittedName>
        <fullName evidence="1">Non-classical arabinogalactan protein 30</fullName>
    </submittedName>
</protein>
<dbReference type="Proteomes" id="UP000685013">
    <property type="component" value="Chromosome 19"/>
</dbReference>
<comment type="caution">
    <text evidence="1">The sequence shown here is derived from an EMBL/GenBank/DDBJ whole genome shotgun (WGS) entry which is preliminary data.</text>
</comment>
<accession>A0AAV6LXB0</accession>
<sequence>MEMATTDKNNYFRLVIPKNVMRHDQCKVYSVKSQDKSCIKPSNLNDDVDGAKLKPVRAHSWTPKETFCTLQCSIIRF</sequence>
<reference evidence="1 2" key="1">
    <citation type="journal article" date="2021" name="Hortic Res">
        <title>The domestication of Cucurbita argyrosperma as revealed by the genome of its wild relative.</title>
        <authorList>
            <person name="Barrera-Redondo J."/>
            <person name="Sanchez-de la Vega G."/>
            <person name="Aguirre-Liguori J.A."/>
            <person name="Castellanos-Morales G."/>
            <person name="Gutierrez-Guerrero Y.T."/>
            <person name="Aguirre-Dugua X."/>
            <person name="Aguirre-Planter E."/>
            <person name="Tenaillon M.I."/>
            <person name="Lira-Saade R."/>
            <person name="Eguiarte L.E."/>
        </authorList>
    </citation>
    <scope>NUCLEOTIDE SEQUENCE [LARGE SCALE GENOMIC DNA]</scope>
    <source>
        <strain evidence="1">JBR-2021</strain>
    </source>
</reference>
<dbReference type="AlphaFoldDB" id="A0AAV6LXB0"/>
<evidence type="ECO:0000313" key="2">
    <source>
        <dbReference type="Proteomes" id="UP000685013"/>
    </source>
</evidence>